<gene>
    <name evidence="1" type="ORF">PYH38_006417</name>
</gene>
<dbReference type="Proteomes" id="UP001235547">
    <property type="component" value="Plasmid unnamed"/>
</dbReference>
<dbReference type="RefSeq" id="WP_280736360.1">
    <property type="nucleotide sequence ID" value="NZ_CP120369.1"/>
</dbReference>
<accession>A0ABY8D4Z6</accession>
<evidence type="ECO:0008006" key="3">
    <source>
        <dbReference type="Google" id="ProtNLM"/>
    </source>
</evidence>
<evidence type="ECO:0000313" key="1">
    <source>
        <dbReference type="EMBL" id="WEX85447.1"/>
    </source>
</evidence>
<organism evidence="1 2">
    <name type="scientific">Sinorhizobium numidicum</name>
    <dbReference type="NCBI Taxonomy" id="680248"/>
    <lineage>
        <taxon>Bacteria</taxon>
        <taxon>Pseudomonadati</taxon>
        <taxon>Pseudomonadota</taxon>
        <taxon>Alphaproteobacteria</taxon>
        <taxon>Hyphomicrobiales</taxon>
        <taxon>Rhizobiaceae</taxon>
        <taxon>Sinorhizobium/Ensifer group</taxon>
        <taxon>Sinorhizobium</taxon>
    </lineage>
</organism>
<reference evidence="1 2" key="1">
    <citation type="submission" date="2023-03" db="EMBL/GenBank/DDBJ databases">
        <authorList>
            <person name="Kaur S."/>
            <person name="Espinosa-Saiz D."/>
            <person name="Velazquez E."/>
            <person name="Menendez E."/>
            <person name="diCenzo G.C."/>
        </authorList>
    </citation>
    <scope>NUCLEOTIDE SEQUENCE [LARGE SCALE GENOMIC DNA]</scope>
    <source>
        <strain evidence="1 2">LMG 27395</strain>
        <plasmid evidence="1 2">unnamed</plasmid>
    </source>
</reference>
<evidence type="ECO:0000313" key="2">
    <source>
        <dbReference type="Proteomes" id="UP001235547"/>
    </source>
</evidence>
<geneLocation type="plasmid" evidence="1 2">
    <name>unnamed</name>
</geneLocation>
<keyword evidence="2" id="KW-1185">Reference proteome</keyword>
<dbReference type="SUPFAM" id="SSF47413">
    <property type="entry name" value="lambda repressor-like DNA-binding domains"/>
    <property type="match status" value="1"/>
</dbReference>
<name>A0ABY8D4Z6_9HYPH</name>
<proteinExistence type="predicted"/>
<dbReference type="Gene3D" id="1.10.260.40">
    <property type="entry name" value="lambda repressor-like DNA-binding domains"/>
    <property type="match status" value="1"/>
</dbReference>
<keyword evidence="1" id="KW-0614">Plasmid</keyword>
<sequence>MKLVHIPKTRFCTISEIVEKTGFDRATVHRALKNDTSVKFEVREKISYAIFDLNNQAIAKYQAELRRLT</sequence>
<dbReference type="InterPro" id="IPR010982">
    <property type="entry name" value="Lambda_DNA-bd_dom_sf"/>
</dbReference>
<dbReference type="EMBL" id="CP120372">
    <property type="protein sequence ID" value="WEX85447.1"/>
    <property type="molecule type" value="Genomic_DNA"/>
</dbReference>
<protein>
    <recommendedName>
        <fullName evidence="3">Helix-turn-helix domain-containing protein</fullName>
    </recommendedName>
</protein>